<protein>
    <submittedName>
        <fullName evidence="2">Uncharacterized protein</fullName>
    </submittedName>
</protein>
<proteinExistence type="predicted"/>
<evidence type="ECO:0000313" key="2">
    <source>
        <dbReference type="EMBL" id="MDO6424732.1"/>
    </source>
</evidence>
<keyword evidence="1" id="KW-0472">Membrane</keyword>
<keyword evidence="1" id="KW-0812">Transmembrane</keyword>
<reference evidence="2" key="1">
    <citation type="submission" date="2023-07" db="EMBL/GenBank/DDBJ databases">
        <title>Genome content predicts the carbon catabolic preferences of heterotrophic bacteria.</title>
        <authorList>
            <person name="Gralka M."/>
        </authorList>
    </citation>
    <scope>NUCLEOTIDE SEQUENCE</scope>
    <source>
        <strain evidence="2">I3M17_2</strain>
    </source>
</reference>
<feature type="transmembrane region" description="Helical" evidence="1">
    <location>
        <begin position="45"/>
        <end position="67"/>
    </location>
</feature>
<feature type="transmembrane region" description="Helical" evidence="1">
    <location>
        <begin position="20"/>
        <end position="38"/>
    </location>
</feature>
<evidence type="ECO:0000313" key="3">
    <source>
        <dbReference type="Proteomes" id="UP001169760"/>
    </source>
</evidence>
<dbReference type="Proteomes" id="UP001169760">
    <property type="component" value="Unassembled WGS sequence"/>
</dbReference>
<dbReference type="EMBL" id="JAUOPB010000017">
    <property type="protein sequence ID" value="MDO6424732.1"/>
    <property type="molecule type" value="Genomic_DNA"/>
</dbReference>
<gene>
    <name evidence="2" type="ORF">Q4521_19740</name>
</gene>
<keyword evidence="1" id="KW-1133">Transmembrane helix</keyword>
<feature type="transmembrane region" description="Helical" evidence="1">
    <location>
        <begin position="100"/>
        <end position="122"/>
    </location>
</feature>
<dbReference type="AlphaFoldDB" id="A0AAW7XCY6"/>
<sequence length="131" mass="14727">MSEYELIYLASEYLNRTWSLLQFWASISFGLIAVAYFASKHLHLTMVITLTILYLAFTAFISSIIGLNEHIVAGFMEDLAALNTLSQGATNLFESAPGPVMQVSIVVVYFGTCFGVLFFLWYSYILSRKNV</sequence>
<organism evidence="2 3">
    <name type="scientific">Saccharophagus degradans</name>
    <dbReference type="NCBI Taxonomy" id="86304"/>
    <lineage>
        <taxon>Bacteria</taxon>
        <taxon>Pseudomonadati</taxon>
        <taxon>Pseudomonadota</taxon>
        <taxon>Gammaproteobacteria</taxon>
        <taxon>Cellvibrionales</taxon>
        <taxon>Cellvibrionaceae</taxon>
        <taxon>Saccharophagus</taxon>
    </lineage>
</organism>
<name>A0AAW7XCY6_9GAMM</name>
<comment type="caution">
    <text evidence="2">The sequence shown here is derived from an EMBL/GenBank/DDBJ whole genome shotgun (WGS) entry which is preliminary data.</text>
</comment>
<dbReference type="RefSeq" id="WP_011470377.1">
    <property type="nucleotide sequence ID" value="NZ_CP123764.1"/>
</dbReference>
<accession>A0AAW7XCY6</accession>
<dbReference type="GeneID" id="98615501"/>
<evidence type="ECO:0000256" key="1">
    <source>
        <dbReference type="SAM" id="Phobius"/>
    </source>
</evidence>